<protein>
    <submittedName>
        <fullName evidence="1">Uncharacterized protein</fullName>
    </submittedName>
</protein>
<dbReference type="EMBL" id="JBBWUH010000012">
    <property type="protein sequence ID" value="KAK8153623.1"/>
    <property type="molecule type" value="Genomic_DNA"/>
</dbReference>
<organism evidence="1 2">
    <name type="scientific">Phyllosticta citrichinensis</name>
    <dbReference type="NCBI Taxonomy" id="1130410"/>
    <lineage>
        <taxon>Eukaryota</taxon>
        <taxon>Fungi</taxon>
        <taxon>Dikarya</taxon>
        <taxon>Ascomycota</taxon>
        <taxon>Pezizomycotina</taxon>
        <taxon>Dothideomycetes</taxon>
        <taxon>Dothideomycetes incertae sedis</taxon>
        <taxon>Botryosphaeriales</taxon>
        <taxon>Phyllostictaceae</taxon>
        <taxon>Phyllosticta</taxon>
    </lineage>
</organism>
<proteinExistence type="predicted"/>
<dbReference type="Proteomes" id="UP001456524">
    <property type="component" value="Unassembled WGS sequence"/>
</dbReference>
<keyword evidence="2" id="KW-1185">Reference proteome</keyword>
<evidence type="ECO:0000313" key="1">
    <source>
        <dbReference type="EMBL" id="KAK8153623.1"/>
    </source>
</evidence>
<evidence type="ECO:0000313" key="2">
    <source>
        <dbReference type="Proteomes" id="UP001456524"/>
    </source>
</evidence>
<accession>A0ABR1XGD5</accession>
<sequence length="205" mass="22020">MPTISSAQNSNFAISSTPTLVSSSAAASSPTAATVVASGSSSSSSVHSACRMTSWAARKSRAQVSLNDGAAFEVSVFSVSVFSVSVFWLSSTAAAAAGEEEAAGASTAAAVAVRMTPESSSKCSKLSSALRTSRREMRWRRMMVPWCSMKDMRWSGLGMAEMKFVDSMEARRAIVQALMLILFRWQAVKEFLCLGLVWWLFGEVW</sequence>
<name>A0ABR1XGD5_9PEZI</name>
<reference evidence="1 2" key="1">
    <citation type="journal article" date="2022" name="G3 (Bethesda)">
        <title>Enemy or ally: a genomic approach to elucidate the lifestyle of Phyllosticta citrichinaensis.</title>
        <authorList>
            <person name="Buijs V.A."/>
            <person name="Groenewald J.Z."/>
            <person name="Haridas S."/>
            <person name="LaButti K.M."/>
            <person name="Lipzen A."/>
            <person name="Martin F.M."/>
            <person name="Barry K."/>
            <person name="Grigoriev I.V."/>
            <person name="Crous P.W."/>
            <person name="Seidl M.F."/>
        </authorList>
    </citation>
    <scope>NUCLEOTIDE SEQUENCE [LARGE SCALE GENOMIC DNA]</scope>
    <source>
        <strain evidence="1 2">CBS 129764</strain>
    </source>
</reference>
<gene>
    <name evidence="1" type="ORF">IWX90DRAFT_495106</name>
</gene>
<comment type="caution">
    <text evidence="1">The sequence shown here is derived from an EMBL/GenBank/DDBJ whole genome shotgun (WGS) entry which is preliminary data.</text>
</comment>